<dbReference type="GO" id="GO:0005886">
    <property type="term" value="C:plasma membrane"/>
    <property type="evidence" value="ECO:0007669"/>
    <property type="project" value="UniProtKB-SubCell"/>
</dbReference>
<dbReference type="PROSITE" id="PS50893">
    <property type="entry name" value="ABC_TRANSPORTER_2"/>
    <property type="match status" value="1"/>
</dbReference>
<dbReference type="InterPro" id="IPR003439">
    <property type="entry name" value="ABC_transporter-like_ATP-bd"/>
</dbReference>
<dbReference type="Gene3D" id="1.20.1560.10">
    <property type="entry name" value="ABC transporter type 1, transmembrane domain"/>
    <property type="match status" value="1"/>
</dbReference>
<feature type="transmembrane region" description="Helical" evidence="8">
    <location>
        <begin position="316"/>
        <end position="337"/>
    </location>
</feature>
<evidence type="ECO:0000313" key="11">
    <source>
        <dbReference type="Proteomes" id="UP000676325"/>
    </source>
</evidence>
<dbReference type="PROSITE" id="PS00211">
    <property type="entry name" value="ABC_TRANSPORTER_1"/>
    <property type="match status" value="1"/>
</dbReference>
<feature type="region of interest" description="Disordered" evidence="7">
    <location>
        <begin position="1"/>
        <end position="26"/>
    </location>
</feature>
<protein>
    <submittedName>
        <fullName evidence="10">ABC transporter ATP-binding protein</fullName>
    </submittedName>
</protein>
<keyword evidence="3" id="KW-0547">Nucleotide-binding</keyword>
<keyword evidence="5 8" id="KW-1133">Transmembrane helix</keyword>
<evidence type="ECO:0000259" key="9">
    <source>
        <dbReference type="PROSITE" id="PS50893"/>
    </source>
</evidence>
<dbReference type="InterPro" id="IPR036640">
    <property type="entry name" value="ABC1_TM_sf"/>
</dbReference>
<evidence type="ECO:0000256" key="4">
    <source>
        <dbReference type="ARBA" id="ARBA00022840"/>
    </source>
</evidence>
<dbReference type="SUPFAM" id="SSF52540">
    <property type="entry name" value="P-loop containing nucleoside triphosphate hydrolases"/>
    <property type="match status" value="1"/>
</dbReference>
<dbReference type="Pfam" id="PF00005">
    <property type="entry name" value="ABC_tran"/>
    <property type="match status" value="1"/>
</dbReference>
<dbReference type="InterPro" id="IPR027417">
    <property type="entry name" value="P-loop_NTPase"/>
</dbReference>
<dbReference type="GO" id="GO:0034040">
    <property type="term" value="F:ATPase-coupled lipid transmembrane transporter activity"/>
    <property type="evidence" value="ECO:0007669"/>
    <property type="project" value="TreeGrafter"/>
</dbReference>
<sequence length="672" mass="71412">MVRRVGRGGNRSARRTVAGRGPSTPAAAQAELGAQLLDEAMKEASWLRHLGEAGKVSIWVIAKRIPVVIGQIARLGWRASPRALFTVVACTVLSAVLAGLALVESVHVLAVLFGPGASAARIRSALPSVLVLVALYSVRACSDTAINYGQAQLAPRIKRNAEIELYGLMAQVKADAFADADLADDLQRAADNGIGYLQQSVPGCIAVVSSILSMVSSAGVLAYLHPVLLPLLLLAVLPTGLASVRSARAEFRSRLRFSSISRRLWILAWILIDPEQAGELRACAAGPRLFGEHALLADAVRDERIRLGREQAATALAGRAVTGVGTGVVYGALAWMLTAGWLPLSRGLGAAMALRSVQSSLLALVLSVHGLFEQALWVQDLTDAITAARARLPRTTGVSCPEQFSVLELTGVEYTYPRARDDDENEAAPRPALTGVDLVIKAGEVTALVGSNGAGKSTLVKILAGLIEPDSGRVAWDGRETGEFDSESVIARVAMCPQDATLYPITALGNIAVSEPDPQHIDRVRARSAVTLAGATEMIEELPRGWETVLSGRFRGGVELSGGQRAKAAIARALYRTDVAMIILDEPTANLDPLAEAETYRTVMSLRDRGDVAIILVSHRLGAVVGADHIAVFDQGRIVEAGTHTELVAQGGLYQRMYEAQLAMYVNRQTLI</sequence>
<keyword evidence="2 8" id="KW-0812">Transmembrane</keyword>
<dbReference type="AlphaFoldDB" id="A0A941EAU6"/>
<name>A0A941EAU6_9ACTN</name>
<keyword evidence="4 10" id="KW-0067">ATP-binding</keyword>
<feature type="transmembrane region" description="Helical" evidence="8">
    <location>
        <begin position="227"/>
        <end position="247"/>
    </location>
</feature>
<dbReference type="Proteomes" id="UP000676325">
    <property type="component" value="Unassembled WGS sequence"/>
</dbReference>
<evidence type="ECO:0000256" key="5">
    <source>
        <dbReference type="ARBA" id="ARBA00022989"/>
    </source>
</evidence>
<dbReference type="GO" id="GO:0016887">
    <property type="term" value="F:ATP hydrolysis activity"/>
    <property type="evidence" value="ECO:0007669"/>
    <property type="project" value="InterPro"/>
</dbReference>
<dbReference type="InterPro" id="IPR003593">
    <property type="entry name" value="AAA+_ATPase"/>
</dbReference>
<accession>A0A941EAU6</accession>
<comment type="caution">
    <text evidence="10">The sequence shown here is derived from an EMBL/GenBank/DDBJ whole genome shotgun (WGS) entry which is preliminary data.</text>
</comment>
<dbReference type="InterPro" id="IPR017871">
    <property type="entry name" value="ABC_transporter-like_CS"/>
</dbReference>
<dbReference type="EMBL" id="JAGSOH010000042">
    <property type="protein sequence ID" value="MBR7827822.1"/>
    <property type="molecule type" value="Genomic_DNA"/>
</dbReference>
<proteinExistence type="predicted"/>
<evidence type="ECO:0000256" key="2">
    <source>
        <dbReference type="ARBA" id="ARBA00022692"/>
    </source>
</evidence>
<evidence type="ECO:0000256" key="8">
    <source>
        <dbReference type="SAM" id="Phobius"/>
    </source>
</evidence>
<dbReference type="SUPFAM" id="SSF90123">
    <property type="entry name" value="ABC transporter transmembrane region"/>
    <property type="match status" value="1"/>
</dbReference>
<evidence type="ECO:0000256" key="6">
    <source>
        <dbReference type="ARBA" id="ARBA00023136"/>
    </source>
</evidence>
<keyword evidence="6 8" id="KW-0472">Membrane</keyword>
<organism evidence="10 11">
    <name type="scientific">Actinospica acidithermotolerans</name>
    <dbReference type="NCBI Taxonomy" id="2828514"/>
    <lineage>
        <taxon>Bacteria</taxon>
        <taxon>Bacillati</taxon>
        <taxon>Actinomycetota</taxon>
        <taxon>Actinomycetes</taxon>
        <taxon>Catenulisporales</taxon>
        <taxon>Actinospicaceae</taxon>
        <taxon>Actinospica</taxon>
    </lineage>
</organism>
<dbReference type="RefSeq" id="WP_212518964.1">
    <property type="nucleotide sequence ID" value="NZ_JAGSOH010000042.1"/>
</dbReference>
<dbReference type="SMART" id="SM00382">
    <property type="entry name" value="AAA"/>
    <property type="match status" value="1"/>
</dbReference>
<gene>
    <name evidence="10" type="ORF">KDK95_15995</name>
</gene>
<evidence type="ECO:0000256" key="1">
    <source>
        <dbReference type="ARBA" id="ARBA00004651"/>
    </source>
</evidence>
<feature type="transmembrane region" description="Helical" evidence="8">
    <location>
        <begin position="83"/>
        <end position="102"/>
    </location>
</feature>
<dbReference type="GO" id="GO:0005524">
    <property type="term" value="F:ATP binding"/>
    <property type="evidence" value="ECO:0007669"/>
    <property type="project" value="UniProtKB-KW"/>
</dbReference>
<dbReference type="PANTHER" id="PTHR24221:SF646">
    <property type="entry name" value="HAEMOLYSIN SECRETION ATP-BINDING PROTEIN"/>
    <property type="match status" value="1"/>
</dbReference>
<dbReference type="PANTHER" id="PTHR24221">
    <property type="entry name" value="ATP-BINDING CASSETTE SUB-FAMILY B"/>
    <property type="match status" value="1"/>
</dbReference>
<feature type="domain" description="ABC transporter" evidence="9">
    <location>
        <begin position="407"/>
        <end position="660"/>
    </location>
</feature>
<dbReference type="Gene3D" id="3.40.50.300">
    <property type="entry name" value="P-loop containing nucleotide triphosphate hydrolases"/>
    <property type="match status" value="1"/>
</dbReference>
<evidence type="ECO:0000256" key="3">
    <source>
        <dbReference type="ARBA" id="ARBA00022741"/>
    </source>
</evidence>
<reference evidence="10" key="1">
    <citation type="submission" date="2021-04" db="EMBL/GenBank/DDBJ databases">
        <title>Genome based classification of Actinospica acidithermotolerans sp. nov., an actinobacterium isolated from an Indonesian hot spring.</title>
        <authorList>
            <person name="Kusuma A.B."/>
            <person name="Putra K.E."/>
            <person name="Nafisah S."/>
            <person name="Loh J."/>
            <person name="Nouioui I."/>
            <person name="Goodfellow M."/>
        </authorList>
    </citation>
    <scope>NUCLEOTIDE SEQUENCE</scope>
    <source>
        <strain evidence="10">MGRD01-02</strain>
    </source>
</reference>
<evidence type="ECO:0000256" key="7">
    <source>
        <dbReference type="SAM" id="MobiDB-lite"/>
    </source>
</evidence>
<dbReference type="InterPro" id="IPR039421">
    <property type="entry name" value="Type_1_exporter"/>
</dbReference>
<evidence type="ECO:0000313" key="10">
    <source>
        <dbReference type="EMBL" id="MBR7827822.1"/>
    </source>
</evidence>
<comment type="subcellular location">
    <subcellularLocation>
        <location evidence="1">Cell membrane</location>
        <topology evidence="1">Multi-pass membrane protein</topology>
    </subcellularLocation>
</comment>
<keyword evidence="11" id="KW-1185">Reference proteome</keyword>